<proteinExistence type="predicted"/>
<dbReference type="PANTHER" id="PTHR13029:SF18">
    <property type="entry name" value="MYELIN REGULATORY FACTOR HOMOLOG 1"/>
    <property type="match status" value="1"/>
</dbReference>
<gene>
    <name evidence="4" type="ORF">PMAYCL1PPCAC_31251</name>
</gene>
<dbReference type="InterPro" id="IPR024061">
    <property type="entry name" value="NDT80_DNA-bd_dom"/>
</dbReference>
<dbReference type="InterPro" id="IPR051577">
    <property type="entry name" value="MRF-like"/>
</dbReference>
<dbReference type="GO" id="GO:0045893">
    <property type="term" value="P:positive regulation of DNA-templated transcription"/>
    <property type="evidence" value="ECO:0007669"/>
    <property type="project" value="TreeGrafter"/>
</dbReference>
<dbReference type="GO" id="GO:0016540">
    <property type="term" value="P:protein autoprocessing"/>
    <property type="evidence" value="ECO:0007669"/>
    <property type="project" value="TreeGrafter"/>
</dbReference>
<keyword evidence="5" id="KW-1185">Reference proteome</keyword>
<sequence length="176" mass="19743">MDTDIGSGYNQSSDAMEILGNNTEEEPVNVAPTTSARISGIAENLSQGQPVIRFTSVNEDSWQRLYGENRMPVNLKAHVVADKSFNYSYKDGCFVNQNKNHFQVSASIEACDDYKPRFVFVNGAHKPIQKMQLAFCGIKLEMTSTFIEVKQSQNDRQPSLHKPVELSDIPPRQVTK</sequence>
<comment type="caution">
    <text evidence="4">The sequence shown here is derived from an EMBL/GenBank/DDBJ whole genome shotgun (WGS) entry which is preliminary data.</text>
</comment>
<dbReference type="GO" id="GO:0043565">
    <property type="term" value="F:sequence-specific DNA binding"/>
    <property type="evidence" value="ECO:0007669"/>
    <property type="project" value="TreeGrafter"/>
</dbReference>
<feature type="domain" description="NDT80" evidence="3">
    <location>
        <begin position="94"/>
        <end position="170"/>
    </location>
</feature>
<evidence type="ECO:0000256" key="2">
    <source>
        <dbReference type="SAM" id="MobiDB-lite"/>
    </source>
</evidence>
<dbReference type="GO" id="GO:0005789">
    <property type="term" value="C:endoplasmic reticulum membrane"/>
    <property type="evidence" value="ECO:0007669"/>
    <property type="project" value="TreeGrafter"/>
</dbReference>
<dbReference type="GO" id="GO:0003700">
    <property type="term" value="F:DNA-binding transcription factor activity"/>
    <property type="evidence" value="ECO:0007669"/>
    <property type="project" value="TreeGrafter"/>
</dbReference>
<dbReference type="Pfam" id="PF05224">
    <property type="entry name" value="NDT80_PhoG"/>
    <property type="match status" value="1"/>
</dbReference>
<evidence type="ECO:0000259" key="3">
    <source>
        <dbReference type="Pfam" id="PF05224"/>
    </source>
</evidence>
<dbReference type="EMBL" id="BTRK01000006">
    <property type="protein sequence ID" value="GMR61056.1"/>
    <property type="molecule type" value="Genomic_DNA"/>
</dbReference>
<evidence type="ECO:0000313" key="4">
    <source>
        <dbReference type="EMBL" id="GMR61056.1"/>
    </source>
</evidence>
<feature type="non-terminal residue" evidence="4">
    <location>
        <position position="176"/>
    </location>
</feature>
<evidence type="ECO:0000256" key="1">
    <source>
        <dbReference type="ARBA" id="ARBA00023125"/>
    </source>
</evidence>
<feature type="region of interest" description="Disordered" evidence="2">
    <location>
        <begin position="152"/>
        <end position="176"/>
    </location>
</feature>
<dbReference type="GO" id="GO:0005634">
    <property type="term" value="C:nucleus"/>
    <property type="evidence" value="ECO:0007669"/>
    <property type="project" value="TreeGrafter"/>
</dbReference>
<accession>A0AAN5DCN2</accession>
<organism evidence="4 5">
    <name type="scientific">Pristionchus mayeri</name>
    <dbReference type="NCBI Taxonomy" id="1317129"/>
    <lineage>
        <taxon>Eukaryota</taxon>
        <taxon>Metazoa</taxon>
        <taxon>Ecdysozoa</taxon>
        <taxon>Nematoda</taxon>
        <taxon>Chromadorea</taxon>
        <taxon>Rhabditida</taxon>
        <taxon>Rhabditina</taxon>
        <taxon>Diplogasteromorpha</taxon>
        <taxon>Diplogasteroidea</taxon>
        <taxon>Neodiplogasteridae</taxon>
        <taxon>Pristionchus</taxon>
    </lineage>
</organism>
<dbReference type="PANTHER" id="PTHR13029">
    <property type="match status" value="1"/>
</dbReference>
<dbReference type="AlphaFoldDB" id="A0AAN5DCN2"/>
<protein>
    <recommendedName>
        <fullName evidence="3">NDT80 domain-containing protein</fullName>
    </recommendedName>
</protein>
<keyword evidence="1" id="KW-0238">DNA-binding</keyword>
<name>A0AAN5DCN2_9BILA</name>
<reference evidence="5" key="1">
    <citation type="submission" date="2022-10" db="EMBL/GenBank/DDBJ databases">
        <title>Genome assembly of Pristionchus species.</title>
        <authorList>
            <person name="Yoshida K."/>
            <person name="Sommer R.J."/>
        </authorList>
    </citation>
    <scope>NUCLEOTIDE SEQUENCE [LARGE SCALE GENOMIC DNA]</scope>
    <source>
        <strain evidence="5">RS5460</strain>
    </source>
</reference>
<evidence type="ECO:0000313" key="5">
    <source>
        <dbReference type="Proteomes" id="UP001328107"/>
    </source>
</evidence>
<dbReference type="Proteomes" id="UP001328107">
    <property type="component" value="Unassembled WGS sequence"/>
</dbReference>